<accession>A0A0N9UU45</accession>
<dbReference type="RefSeq" id="WP_054586555.1">
    <property type="nucleotide sequence ID" value="NZ_CP012700.1"/>
</dbReference>
<dbReference type="PANTHER" id="PTHR42988:SF2">
    <property type="entry name" value="CYCLIC NUCLEOTIDE PHOSPHODIESTERASE CBUA0032-RELATED"/>
    <property type="match status" value="1"/>
</dbReference>
<evidence type="ECO:0000256" key="3">
    <source>
        <dbReference type="ARBA" id="ARBA00023004"/>
    </source>
</evidence>
<dbReference type="PANTHER" id="PTHR42988">
    <property type="entry name" value="PHOSPHOHYDROLASE"/>
    <property type="match status" value="1"/>
</dbReference>
<organism evidence="7 8">
    <name type="scientific">Sphingopyxis macrogoltabida</name>
    <name type="common">Sphingomonas macrogoltabidus</name>
    <dbReference type="NCBI Taxonomy" id="33050"/>
    <lineage>
        <taxon>Bacteria</taxon>
        <taxon>Pseudomonadati</taxon>
        <taxon>Pseudomonadota</taxon>
        <taxon>Alphaproteobacteria</taxon>
        <taxon>Sphingomonadales</taxon>
        <taxon>Sphingomonadaceae</taxon>
        <taxon>Sphingopyxis</taxon>
    </lineage>
</organism>
<feature type="compositionally biased region" description="Pro residues" evidence="5">
    <location>
        <begin position="253"/>
        <end position="262"/>
    </location>
</feature>
<dbReference type="SUPFAM" id="SSF56300">
    <property type="entry name" value="Metallo-dependent phosphatases"/>
    <property type="match status" value="1"/>
</dbReference>
<proteinExistence type="inferred from homology"/>
<dbReference type="InterPro" id="IPR004843">
    <property type="entry name" value="Calcineurin-like_PHP"/>
</dbReference>
<dbReference type="InterPro" id="IPR050884">
    <property type="entry name" value="CNP_phosphodiesterase-III"/>
</dbReference>
<evidence type="ECO:0000256" key="1">
    <source>
        <dbReference type="ARBA" id="ARBA00022723"/>
    </source>
</evidence>
<feature type="domain" description="Calcineurin-like phosphoesterase" evidence="6">
    <location>
        <begin position="5"/>
        <end position="192"/>
    </location>
</feature>
<dbReference type="Proteomes" id="UP000058074">
    <property type="component" value="Chromosome"/>
</dbReference>
<evidence type="ECO:0000256" key="5">
    <source>
        <dbReference type="SAM" id="MobiDB-lite"/>
    </source>
</evidence>
<dbReference type="PATRIC" id="fig|33050.5.peg.263"/>
<dbReference type="GO" id="GO:0016787">
    <property type="term" value="F:hydrolase activity"/>
    <property type="evidence" value="ECO:0007669"/>
    <property type="project" value="UniProtKB-KW"/>
</dbReference>
<feature type="region of interest" description="Disordered" evidence="5">
    <location>
        <begin position="248"/>
        <end position="282"/>
    </location>
</feature>
<dbReference type="Pfam" id="PF00149">
    <property type="entry name" value="Metallophos"/>
    <property type="match status" value="1"/>
</dbReference>
<dbReference type="Gene3D" id="3.60.21.10">
    <property type="match status" value="1"/>
</dbReference>
<comment type="similarity">
    <text evidence="4">Belongs to the cyclic nucleotide phosphodiesterase class-III family.</text>
</comment>
<dbReference type="AlphaFoldDB" id="A0A0N9UU45"/>
<evidence type="ECO:0000313" key="7">
    <source>
        <dbReference type="EMBL" id="ALH79050.1"/>
    </source>
</evidence>
<dbReference type="OrthoDB" id="651281at2"/>
<name>A0A0N9UU45_SPHMC</name>
<dbReference type="GO" id="GO:0046872">
    <property type="term" value="F:metal ion binding"/>
    <property type="evidence" value="ECO:0007669"/>
    <property type="project" value="UniProtKB-KW"/>
</dbReference>
<evidence type="ECO:0000256" key="2">
    <source>
        <dbReference type="ARBA" id="ARBA00022801"/>
    </source>
</evidence>
<protein>
    <submittedName>
        <fullName evidence="7">Metallophosphoesterase</fullName>
    </submittedName>
</protein>
<sequence length="282" mass="30920">MTLLFHISDLHFGLEDRAALDWFEDIVRRDRPDAILITGDLTMRARSHEFAAACDWIGALDVPVTVEVGNHDLPYFNPFARFFYPYRRIRGIERLVERELDLPGVAIVPLKTTARAQWRLDWSKGWVTKKALAKTLAAIDALPAGTGALVTAHHPLVEAGTRGRALTRGGARALRELAARGVAAVLTGHVHDAFDLVQQTPAGPIRMIGAGTLSQRIRSTPPSFNELRLADGMLAVRVRNVEKIATPDMQIPDVPPDALPPREPGEPVAPVRAIPPVDPPVH</sequence>
<evidence type="ECO:0000259" key="6">
    <source>
        <dbReference type="Pfam" id="PF00149"/>
    </source>
</evidence>
<evidence type="ECO:0000256" key="4">
    <source>
        <dbReference type="ARBA" id="ARBA00025742"/>
    </source>
</evidence>
<gene>
    <name evidence="7" type="ORF">AN936_01260</name>
</gene>
<reference evidence="7 8" key="1">
    <citation type="journal article" date="2015" name="Genome Announc.">
        <title>Complete Genome Sequence of Polypropylene Glycol- and Polyethylene Glycol-Degrading Sphingopyxis macrogoltabida Strain EY-1.</title>
        <authorList>
            <person name="Ohtsubo Y."/>
            <person name="Nagata Y."/>
            <person name="Numata M."/>
            <person name="Tsuchikane K."/>
            <person name="Hosoyama A."/>
            <person name="Yamazoe A."/>
            <person name="Tsuda M."/>
            <person name="Fujita N."/>
            <person name="Kawai F."/>
        </authorList>
    </citation>
    <scope>NUCLEOTIDE SEQUENCE [LARGE SCALE GENOMIC DNA]</scope>
    <source>
        <strain evidence="7 8">EY-1</strain>
    </source>
</reference>
<dbReference type="EMBL" id="CP012700">
    <property type="protein sequence ID" value="ALH79050.1"/>
    <property type="molecule type" value="Genomic_DNA"/>
</dbReference>
<evidence type="ECO:0000313" key="8">
    <source>
        <dbReference type="Proteomes" id="UP000058074"/>
    </source>
</evidence>
<dbReference type="KEGG" id="smag:AN936_01260"/>
<keyword evidence="3" id="KW-0408">Iron</keyword>
<keyword evidence="2" id="KW-0378">Hydrolase</keyword>
<keyword evidence="1" id="KW-0479">Metal-binding</keyword>
<dbReference type="InterPro" id="IPR029052">
    <property type="entry name" value="Metallo-depent_PP-like"/>
</dbReference>